<dbReference type="PANTHER" id="PTHR12358">
    <property type="entry name" value="SPHINGOSINE KINASE"/>
    <property type="match status" value="1"/>
</dbReference>
<keyword evidence="7" id="KW-0444">Lipid biosynthesis</keyword>
<sequence>MYHFIVNPNSRSGLGLSLWAQIEPELQKRKIDYTVFFTQYQKHAWEYTEKLTSDHTYHTLVVLGGDGTVNEVINGIRDLSKVTLGYIPTGSSNDFARSFKIPSDPLKALEIILSPSDYSYMDVGCISYQNKKRRFAVSSGIGFDAGICHEAVVSRFKIWLNKIRLGKFTYSLIALHRLFLTIPADITLRLDRQNPVVFRKGWFVTVMNHPFEGGGLKFCPAAKPNDGYLDIIVVSGFSPLRLLSVLPFAFAGLHTRFRGIRTFRCKTAEITTTRTLPVHTDGEPIFLQRHLCVSMEKKRLKIIIS</sequence>
<dbReference type="InterPro" id="IPR017438">
    <property type="entry name" value="ATP-NAD_kinase_N"/>
</dbReference>
<dbReference type="InterPro" id="IPR005218">
    <property type="entry name" value="Diacylglycerol/lipid_kinase"/>
</dbReference>
<evidence type="ECO:0000313" key="11">
    <source>
        <dbReference type="Proteomes" id="UP000779049"/>
    </source>
</evidence>
<comment type="similarity">
    <text evidence="2">Belongs to the diacylglycerol/lipid kinase family.</text>
</comment>
<dbReference type="EMBL" id="VIRV01000008">
    <property type="protein sequence ID" value="MBY0758895.1"/>
    <property type="molecule type" value="Genomic_DNA"/>
</dbReference>
<dbReference type="PANTHER" id="PTHR12358:SF54">
    <property type="entry name" value="SPHINGOSINE KINASE RELATED PROTEIN"/>
    <property type="match status" value="1"/>
</dbReference>
<dbReference type="Proteomes" id="UP000779049">
    <property type="component" value="Unassembled WGS sequence"/>
</dbReference>
<evidence type="ECO:0000256" key="3">
    <source>
        <dbReference type="ARBA" id="ARBA00022679"/>
    </source>
</evidence>
<keyword evidence="4" id="KW-0547">Nucleotide-binding</keyword>
<keyword evidence="8" id="KW-1208">Phospholipid metabolism</keyword>
<dbReference type="InterPro" id="IPR001206">
    <property type="entry name" value="Diacylglycerol_kinase_cat_dom"/>
</dbReference>
<comment type="caution">
    <text evidence="10">The sequence shown here is derived from an EMBL/GenBank/DDBJ whole genome shotgun (WGS) entry which is preliminary data.</text>
</comment>
<dbReference type="GO" id="GO:0016301">
    <property type="term" value="F:kinase activity"/>
    <property type="evidence" value="ECO:0007669"/>
    <property type="project" value="UniProtKB-KW"/>
</dbReference>
<evidence type="ECO:0000256" key="8">
    <source>
        <dbReference type="ARBA" id="ARBA00023264"/>
    </source>
</evidence>
<evidence type="ECO:0000256" key="2">
    <source>
        <dbReference type="ARBA" id="ARBA00005983"/>
    </source>
</evidence>
<dbReference type="InterPro" id="IPR016064">
    <property type="entry name" value="NAD/diacylglycerol_kinase_sf"/>
</dbReference>
<dbReference type="Pfam" id="PF19279">
    <property type="entry name" value="YegS_C"/>
    <property type="match status" value="1"/>
</dbReference>
<proteinExistence type="inferred from homology"/>
<comment type="cofactor">
    <cofactor evidence="1">
        <name>Mg(2+)</name>
        <dbReference type="ChEBI" id="CHEBI:18420"/>
    </cofactor>
</comment>
<dbReference type="RefSeq" id="WP_221919777.1">
    <property type="nucleotide sequence ID" value="NZ_CP173660.1"/>
</dbReference>
<keyword evidence="11" id="KW-1185">Reference proteome</keyword>
<protein>
    <submittedName>
        <fullName evidence="10">Diacylglycerol kinase family lipid kinase</fullName>
    </submittedName>
</protein>
<keyword evidence="7" id="KW-0443">Lipid metabolism</keyword>
<evidence type="ECO:0000256" key="6">
    <source>
        <dbReference type="ARBA" id="ARBA00022840"/>
    </source>
</evidence>
<dbReference type="InterPro" id="IPR050187">
    <property type="entry name" value="Lipid_Phosphate_FormReg"/>
</dbReference>
<keyword evidence="6" id="KW-0067">ATP-binding</keyword>
<keyword evidence="3" id="KW-0808">Transferase</keyword>
<dbReference type="SMART" id="SM00046">
    <property type="entry name" value="DAGKc"/>
    <property type="match status" value="1"/>
</dbReference>
<gene>
    <name evidence="10" type="ORF">FLB61_07315</name>
</gene>
<dbReference type="NCBIfam" id="TIGR00147">
    <property type="entry name" value="YegS/Rv2252/BmrU family lipid kinase"/>
    <property type="match status" value="1"/>
</dbReference>
<dbReference type="Gene3D" id="2.60.200.40">
    <property type="match status" value="1"/>
</dbReference>
<reference evidence="10 11" key="1">
    <citation type="journal article" date="2020" name="New Microbes New Infect">
        <title>Sellimonas caecigallum sp. nov., description and genome sequence of a new member of the Sellimonas genus isolated from the cecum of feral chicken.</title>
        <authorList>
            <person name="Wongkuna S."/>
            <person name="Ghimire S."/>
            <person name="Antony L."/>
            <person name="Chankhamhaengdecha S."/>
            <person name="Janvilisri T."/>
            <person name="Scaria J."/>
        </authorList>
    </citation>
    <scope>NUCLEOTIDE SEQUENCE [LARGE SCALE GENOMIC DNA]</scope>
    <source>
        <strain evidence="10 11">SW451</strain>
    </source>
</reference>
<evidence type="ECO:0000256" key="5">
    <source>
        <dbReference type="ARBA" id="ARBA00022777"/>
    </source>
</evidence>
<evidence type="ECO:0000256" key="7">
    <source>
        <dbReference type="ARBA" id="ARBA00023209"/>
    </source>
</evidence>
<keyword evidence="7" id="KW-0594">Phospholipid biosynthesis</keyword>
<dbReference type="SUPFAM" id="SSF111331">
    <property type="entry name" value="NAD kinase/diacylglycerol kinase-like"/>
    <property type="match status" value="1"/>
</dbReference>
<evidence type="ECO:0000256" key="1">
    <source>
        <dbReference type="ARBA" id="ARBA00001946"/>
    </source>
</evidence>
<dbReference type="Pfam" id="PF00781">
    <property type="entry name" value="DAGK_cat"/>
    <property type="match status" value="1"/>
</dbReference>
<dbReference type="Gene3D" id="3.40.50.10330">
    <property type="entry name" value="Probable inorganic polyphosphate/atp-NAD kinase, domain 1"/>
    <property type="match status" value="1"/>
</dbReference>
<evidence type="ECO:0000256" key="4">
    <source>
        <dbReference type="ARBA" id="ARBA00022741"/>
    </source>
</evidence>
<feature type="domain" description="DAGKc" evidence="9">
    <location>
        <begin position="1"/>
        <end position="130"/>
    </location>
</feature>
<dbReference type="PROSITE" id="PS50146">
    <property type="entry name" value="DAGK"/>
    <property type="match status" value="1"/>
</dbReference>
<keyword evidence="5 10" id="KW-0418">Kinase</keyword>
<dbReference type="InterPro" id="IPR045540">
    <property type="entry name" value="YegS/DAGK_C"/>
</dbReference>
<accession>A0ABS7L775</accession>
<evidence type="ECO:0000259" key="9">
    <source>
        <dbReference type="PROSITE" id="PS50146"/>
    </source>
</evidence>
<name>A0ABS7L775_9FIRM</name>
<organism evidence="10 11">
    <name type="scientific">Sellimonas caecigallum</name>
    <dbReference type="NCBI Taxonomy" id="2592333"/>
    <lineage>
        <taxon>Bacteria</taxon>
        <taxon>Bacillati</taxon>
        <taxon>Bacillota</taxon>
        <taxon>Clostridia</taxon>
        <taxon>Lachnospirales</taxon>
        <taxon>Lachnospiraceae</taxon>
        <taxon>Sellimonas</taxon>
    </lineage>
</organism>
<evidence type="ECO:0000313" key="10">
    <source>
        <dbReference type="EMBL" id="MBY0758895.1"/>
    </source>
</evidence>